<dbReference type="InterPro" id="IPR038461">
    <property type="entry name" value="Schlafen_AlbA_2_dom_sf"/>
</dbReference>
<dbReference type="Proteomes" id="UP000502196">
    <property type="component" value="Chromosome"/>
</dbReference>
<evidence type="ECO:0000313" key="3">
    <source>
        <dbReference type="Proteomes" id="UP000502196"/>
    </source>
</evidence>
<proteinExistence type="predicted"/>
<dbReference type="NCBIfam" id="NF040560">
    <property type="entry name" value="CAS_Csx15"/>
    <property type="match status" value="1"/>
</dbReference>
<dbReference type="EMBL" id="LR792683">
    <property type="protein sequence ID" value="CAB3390475.1"/>
    <property type="molecule type" value="Genomic_DNA"/>
</dbReference>
<protein>
    <recommendedName>
        <fullName evidence="1">Schlafen AlbA-2 domain-containing protein</fullName>
    </recommendedName>
</protein>
<dbReference type="Pfam" id="PF04326">
    <property type="entry name" value="SLFN_AlbA_2"/>
    <property type="match status" value="1"/>
</dbReference>
<dbReference type="Gene3D" id="3.30.950.30">
    <property type="entry name" value="Schlafen, AAA domain"/>
    <property type="match status" value="1"/>
</dbReference>
<evidence type="ECO:0000313" key="2">
    <source>
        <dbReference type="EMBL" id="CAB3390475.1"/>
    </source>
</evidence>
<sequence>MSDAIWRRIRRYVEQGHETPKVDLKLTVDLSKRDGRAEFAKDVTAIANTPGGTGYLIIGVLDSAACPRDHSTPEDYVVGFTHPNADNFYIQMIEALNQFCKPVPDIEYHEVVHEPTRRNVGVVTIKHSNMQPHSFIRPGEGVQQHDVWIRRGTATFKATPEEIIKMATVGTSIPAVLINLSGHPLTEFQKTQLFDKYHVVVEELIEVPVHFDPTQELSPQIAKVIDDIDLAEKNGPKERFT</sequence>
<dbReference type="AlphaFoldDB" id="A0A6F9E0Z2"/>
<name>A0A6F9E0Z2_9BACL</name>
<evidence type="ECO:0000259" key="1">
    <source>
        <dbReference type="Pfam" id="PF04326"/>
    </source>
</evidence>
<gene>
    <name evidence="2" type="ORF">COOX1_0426</name>
</gene>
<reference evidence="2 3" key="1">
    <citation type="submission" date="2020-04" db="EMBL/GenBank/DDBJ databases">
        <authorList>
            <person name="Hogendoorn C."/>
        </authorList>
    </citation>
    <scope>NUCLEOTIDE SEQUENCE [LARGE SCALE GENOMIC DNA]</scope>
    <source>
        <strain evidence="2">COOX1</strain>
    </source>
</reference>
<feature type="domain" description="Schlafen AlbA-2" evidence="1">
    <location>
        <begin position="18"/>
        <end position="157"/>
    </location>
</feature>
<organism evidence="2 3">
    <name type="scientific">Kyrpidia spormannii</name>
    <dbReference type="NCBI Taxonomy" id="2055160"/>
    <lineage>
        <taxon>Bacteria</taxon>
        <taxon>Bacillati</taxon>
        <taxon>Bacillota</taxon>
        <taxon>Bacilli</taxon>
        <taxon>Bacillales</taxon>
        <taxon>Alicyclobacillaceae</taxon>
        <taxon>Kyrpidia</taxon>
    </lineage>
</organism>
<accession>A0A6F9E0Z2</accession>
<dbReference type="InterPro" id="IPR007421">
    <property type="entry name" value="Schlafen_AlbA_2_dom"/>
</dbReference>